<protein>
    <submittedName>
        <fullName evidence="1">Uncharacterized protein</fullName>
    </submittedName>
</protein>
<gene>
    <name evidence="1" type="ORF">FWK35_00026162</name>
</gene>
<comment type="caution">
    <text evidence="1">The sequence shown here is derived from an EMBL/GenBank/DDBJ whole genome shotgun (WGS) entry which is preliminary data.</text>
</comment>
<proteinExistence type="predicted"/>
<evidence type="ECO:0000313" key="2">
    <source>
        <dbReference type="Proteomes" id="UP000478052"/>
    </source>
</evidence>
<accession>A0A6G0YXT4</accession>
<dbReference type="AlphaFoldDB" id="A0A6G0YXT4"/>
<evidence type="ECO:0000313" key="1">
    <source>
        <dbReference type="EMBL" id="KAF0762791.1"/>
    </source>
</evidence>
<reference evidence="1 2" key="1">
    <citation type="submission" date="2019-08" db="EMBL/GenBank/DDBJ databases">
        <title>Whole genome of Aphis craccivora.</title>
        <authorList>
            <person name="Voronova N.V."/>
            <person name="Shulinski R.S."/>
            <person name="Bandarenka Y.V."/>
            <person name="Zhorov D.G."/>
            <person name="Warner D."/>
        </authorList>
    </citation>
    <scope>NUCLEOTIDE SEQUENCE [LARGE SCALE GENOMIC DNA]</scope>
    <source>
        <strain evidence="1">180601</strain>
        <tissue evidence="1">Whole Body</tissue>
    </source>
</reference>
<dbReference type="Proteomes" id="UP000478052">
    <property type="component" value="Unassembled WGS sequence"/>
</dbReference>
<dbReference type="EMBL" id="VUJU01002044">
    <property type="protein sequence ID" value="KAF0762791.1"/>
    <property type="molecule type" value="Genomic_DNA"/>
</dbReference>
<sequence>MYDTTPLLQEETCAVFTPSGVGPSWKPDDAIGRQHGKLVTA</sequence>
<name>A0A6G0YXT4_APHCR</name>
<organism evidence="1 2">
    <name type="scientific">Aphis craccivora</name>
    <name type="common">Cowpea aphid</name>
    <dbReference type="NCBI Taxonomy" id="307492"/>
    <lineage>
        <taxon>Eukaryota</taxon>
        <taxon>Metazoa</taxon>
        <taxon>Ecdysozoa</taxon>
        <taxon>Arthropoda</taxon>
        <taxon>Hexapoda</taxon>
        <taxon>Insecta</taxon>
        <taxon>Pterygota</taxon>
        <taxon>Neoptera</taxon>
        <taxon>Paraneoptera</taxon>
        <taxon>Hemiptera</taxon>
        <taxon>Sternorrhyncha</taxon>
        <taxon>Aphidomorpha</taxon>
        <taxon>Aphidoidea</taxon>
        <taxon>Aphididae</taxon>
        <taxon>Aphidini</taxon>
        <taxon>Aphis</taxon>
        <taxon>Aphis</taxon>
    </lineage>
</organism>
<keyword evidence="2" id="KW-1185">Reference proteome</keyword>